<feature type="domain" description="N-acetyltransferase" evidence="1">
    <location>
        <begin position="12"/>
        <end position="166"/>
    </location>
</feature>
<dbReference type="Proteomes" id="UP000451565">
    <property type="component" value="Unassembled WGS sequence"/>
</dbReference>
<proteinExistence type="predicted"/>
<dbReference type="InterPro" id="IPR016181">
    <property type="entry name" value="Acyl_CoA_acyltransferase"/>
</dbReference>
<dbReference type="EMBL" id="WINI01000001">
    <property type="protein sequence ID" value="MQQ99783.1"/>
    <property type="molecule type" value="Genomic_DNA"/>
</dbReference>
<reference evidence="2 3" key="1">
    <citation type="submission" date="2019-10" db="EMBL/GenBank/DDBJ databases">
        <title>Glaciimonas soli sp. nov., a psychrophilic bacterium isolated from the forest soil of a high elevation mountain in Taiwan.</title>
        <authorList>
            <person name="Wang L.-T."/>
            <person name="Shieh W.Y."/>
        </authorList>
    </citation>
    <scope>NUCLEOTIDE SEQUENCE [LARGE SCALE GENOMIC DNA]</scope>
    <source>
        <strain evidence="2 3">GS1</strain>
    </source>
</reference>
<dbReference type="Pfam" id="PF13302">
    <property type="entry name" value="Acetyltransf_3"/>
    <property type="match status" value="1"/>
</dbReference>
<dbReference type="AlphaFoldDB" id="A0A843YPU1"/>
<evidence type="ECO:0000313" key="3">
    <source>
        <dbReference type="Proteomes" id="UP000451565"/>
    </source>
</evidence>
<keyword evidence="3" id="KW-1185">Reference proteome</keyword>
<name>A0A843YPU1_9BURK</name>
<dbReference type="GO" id="GO:0005737">
    <property type="term" value="C:cytoplasm"/>
    <property type="evidence" value="ECO:0007669"/>
    <property type="project" value="TreeGrafter"/>
</dbReference>
<evidence type="ECO:0000259" key="1">
    <source>
        <dbReference type="PROSITE" id="PS51186"/>
    </source>
</evidence>
<dbReference type="SUPFAM" id="SSF55729">
    <property type="entry name" value="Acyl-CoA N-acyltransferases (Nat)"/>
    <property type="match status" value="1"/>
</dbReference>
<dbReference type="Gene3D" id="3.40.630.30">
    <property type="match status" value="1"/>
</dbReference>
<sequence>MNDFPTLETERLHLREIIPEDAATLFRIHSDADVMRYFGTNPMADLTQAEALIEKWRNTPHPARRWGVARKSDQTLIGTCGFFRWNVDWSCAMLGYELDQQYWRQGFMREALAATLHWGFMEMGLNRIEAQVHPENQASLQVLATHGFVQEGLLRQAGYWAGKYQDLLQHSLLREEYSSPTL</sequence>
<dbReference type="OrthoDB" id="5295305at2"/>
<protein>
    <submittedName>
        <fullName evidence="2">GNAT family N-acetyltransferase</fullName>
    </submittedName>
</protein>
<comment type="caution">
    <text evidence="2">The sequence shown here is derived from an EMBL/GenBank/DDBJ whole genome shotgun (WGS) entry which is preliminary data.</text>
</comment>
<dbReference type="InterPro" id="IPR000182">
    <property type="entry name" value="GNAT_dom"/>
</dbReference>
<organism evidence="2 3">
    <name type="scientific">Glaciimonas soli</name>
    <dbReference type="NCBI Taxonomy" id="2590999"/>
    <lineage>
        <taxon>Bacteria</taxon>
        <taxon>Pseudomonadati</taxon>
        <taxon>Pseudomonadota</taxon>
        <taxon>Betaproteobacteria</taxon>
        <taxon>Burkholderiales</taxon>
        <taxon>Oxalobacteraceae</taxon>
        <taxon>Glaciimonas</taxon>
    </lineage>
</organism>
<keyword evidence="2" id="KW-0808">Transferase</keyword>
<gene>
    <name evidence="2" type="ORF">GEV47_03665</name>
</gene>
<dbReference type="InterPro" id="IPR051531">
    <property type="entry name" value="N-acetyltransferase"/>
</dbReference>
<dbReference type="PROSITE" id="PS51186">
    <property type="entry name" value="GNAT"/>
    <property type="match status" value="1"/>
</dbReference>
<dbReference type="PANTHER" id="PTHR43792:SF9">
    <property type="entry name" value="RIBOSOMAL-PROTEIN-ALANINE ACETYLTRANSFERASE"/>
    <property type="match status" value="1"/>
</dbReference>
<dbReference type="GO" id="GO:0008999">
    <property type="term" value="F:protein-N-terminal-alanine acetyltransferase activity"/>
    <property type="evidence" value="ECO:0007669"/>
    <property type="project" value="TreeGrafter"/>
</dbReference>
<evidence type="ECO:0000313" key="2">
    <source>
        <dbReference type="EMBL" id="MQQ99783.1"/>
    </source>
</evidence>
<accession>A0A843YPU1</accession>
<dbReference type="PANTHER" id="PTHR43792">
    <property type="entry name" value="GNAT FAMILY, PUTATIVE (AFU_ORTHOLOGUE AFUA_3G00765)-RELATED-RELATED"/>
    <property type="match status" value="1"/>
</dbReference>